<organism evidence="4 5">
    <name type="scientific">Mesorhizobium neociceri</name>
    <dbReference type="NCBI Taxonomy" id="1307853"/>
    <lineage>
        <taxon>Bacteria</taxon>
        <taxon>Pseudomonadati</taxon>
        <taxon>Pseudomonadota</taxon>
        <taxon>Alphaproteobacteria</taxon>
        <taxon>Hyphomicrobiales</taxon>
        <taxon>Phyllobacteriaceae</taxon>
        <taxon>Mesorhizobium</taxon>
    </lineage>
</organism>
<evidence type="ECO:0000256" key="2">
    <source>
        <dbReference type="ARBA" id="ARBA00023002"/>
    </source>
</evidence>
<dbReference type="InterPro" id="IPR012349">
    <property type="entry name" value="Split_barrel_FMN-bd"/>
</dbReference>
<dbReference type="InterPro" id="IPR050268">
    <property type="entry name" value="NADH-dep_flavin_reductase"/>
</dbReference>
<protein>
    <submittedName>
        <fullName evidence="4">Flavin reductase family protein</fullName>
    </submittedName>
</protein>
<dbReference type="AlphaFoldDB" id="A0A838B2B5"/>
<evidence type="ECO:0000256" key="1">
    <source>
        <dbReference type="ARBA" id="ARBA00008898"/>
    </source>
</evidence>
<dbReference type="Pfam" id="PF01613">
    <property type="entry name" value="Flavin_Reduct"/>
    <property type="match status" value="1"/>
</dbReference>
<name>A0A838B2B5_9HYPH</name>
<reference evidence="4 5" key="1">
    <citation type="submission" date="2020-07" db="EMBL/GenBank/DDBJ databases">
        <title>Definition of the novel symbiovar canariense within Mesorhizobium novociceri, a new species of genus Mesorhizobium nodulating Cicer canariense in the Caldera de Taburiente National Park (La Palma, Canary Islands).</title>
        <authorList>
            <person name="Leon-Barrios M."/>
            <person name="Perez-Yepez J."/>
            <person name="Flores-Felix J.D."/>
            <person name="Ramirez-Baena M.H."/>
            <person name="Pulido-Suarez L."/>
            <person name="Igual J.M."/>
            <person name="Velazquez E."/>
            <person name="Peix A."/>
        </authorList>
    </citation>
    <scope>NUCLEOTIDE SEQUENCE [LARGE SCALE GENOMIC DNA]</scope>
    <source>
        <strain evidence="4 5">CCANP35</strain>
    </source>
</reference>
<feature type="domain" description="Flavin reductase like" evidence="3">
    <location>
        <begin position="15"/>
        <end position="159"/>
    </location>
</feature>
<dbReference type="Gene3D" id="2.30.110.10">
    <property type="entry name" value="Electron Transport, Fmn-binding Protein, Chain A"/>
    <property type="match status" value="1"/>
</dbReference>
<dbReference type="PANTHER" id="PTHR30466">
    <property type="entry name" value="FLAVIN REDUCTASE"/>
    <property type="match status" value="1"/>
</dbReference>
<dbReference type="SMART" id="SM00903">
    <property type="entry name" value="Flavin_Reduct"/>
    <property type="match status" value="1"/>
</dbReference>
<dbReference type="EMBL" id="JACDTY010000004">
    <property type="protein sequence ID" value="MBA1140978.1"/>
    <property type="molecule type" value="Genomic_DNA"/>
</dbReference>
<keyword evidence="5" id="KW-1185">Reference proteome</keyword>
<dbReference type="GO" id="GO:0042602">
    <property type="term" value="F:riboflavin reductase (NADPH) activity"/>
    <property type="evidence" value="ECO:0007669"/>
    <property type="project" value="TreeGrafter"/>
</dbReference>
<evidence type="ECO:0000313" key="5">
    <source>
        <dbReference type="Proteomes" id="UP000558284"/>
    </source>
</evidence>
<dbReference type="InterPro" id="IPR002563">
    <property type="entry name" value="Flavin_Rdtase-like_dom"/>
</dbReference>
<gene>
    <name evidence="4" type="ORF">H0241_12005</name>
</gene>
<evidence type="ECO:0000259" key="3">
    <source>
        <dbReference type="SMART" id="SM00903"/>
    </source>
</evidence>
<dbReference type="RefSeq" id="WP_181057617.1">
    <property type="nucleotide sequence ID" value="NZ_JACDTY010000004.1"/>
</dbReference>
<keyword evidence="2" id="KW-0560">Oxidoreductase</keyword>
<comment type="caution">
    <text evidence="4">The sequence shown here is derived from an EMBL/GenBank/DDBJ whole genome shotgun (WGS) entry which is preliminary data.</text>
</comment>
<dbReference type="SUPFAM" id="SSF50475">
    <property type="entry name" value="FMN-binding split barrel"/>
    <property type="match status" value="1"/>
</dbReference>
<sequence length="169" mass="18391">MLSQDLSTEHFRQSMRRVASTVCVISCSHDGRRYGITVTSVTPLSFAPISILACVNRNSSINVPLKEEGHYCINVLRASQADISNSFSGGRPAEKRFDIGEWTERDGIPYLASAQANLFCEMDQAISYATHDIIIGRVAGVAFASDVDPLIYQNGAYALTSPMVLQKAG</sequence>
<dbReference type="GO" id="GO:0010181">
    <property type="term" value="F:FMN binding"/>
    <property type="evidence" value="ECO:0007669"/>
    <property type="project" value="InterPro"/>
</dbReference>
<dbReference type="Proteomes" id="UP000558284">
    <property type="component" value="Unassembled WGS sequence"/>
</dbReference>
<proteinExistence type="inferred from homology"/>
<accession>A0A838B2B5</accession>
<evidence type="ECO:0000313" key="4">
    <source>
        <dbReference type="EMBL" id="MBA1140978.1"/>
    </source>
</evidence>
<comment type="similarity">
    <text evidence="1">Belongs to the non-flavoprotein flavin reductase family.</text>
</comment>
<dbReference type="PANTHER" id="PTHR30466:SF11">
    <property type="entry name" value="FLAVIN-DEPENDENT MONOOXYGENASE, REDUCTASE SUBUNIT HSAB"/>
    <property type="match status" value="1"/>
</dbReference>